<evidence type="ECO:0000256" key="1">
    <source>
        <dbReference type="ARBA" id="ARBA00022691"/>
    </source>
</evidence>
<evidence type="ECO:0000256" key="2">
    <source>
        <dbReference type="ARBA" id="ARBA00022723"/>
    </source>
</evidence>
<sequence>MFEAAYLRTLREGRFPEKIAAAKKMLSPCTVCPRECGVDRLGREKGFCGLTDKAMIASVHPHFGEESPLVGSGGSGTIFITSCNLRCVFCQNYEISHLMEGQEEDANQMGRHMLDLQRMGCHNINFVTPTHVVPQLLEAIHWAVENGLNVPIVYNTGGYDKVETLRLLEGVVDIYMPDLKFMDSRVSKELMDAHDYPEAVKAAIREMHRQVGDLEVNAQGIATRGLLVRHLVMPDDLASTRQAMRFLAELSSNTYVNIMNQYRPCGSAVRMPKVNRSVTRQEYAQALEIAQEEGISRLDERAPLRLRFF</sequence>
<reference evidence="8" key="1">
    <citation type="submission" date="2012-06" db="EMBL/GenBank/DDBJ databases">
        <title>Complete sequence of chromosome of Desulfomonile tiedjei DSM 6799.</title>
        <authorList>
            <person name="Lucas S."/>
            <person name="Copeland A."/>
            <person name="Lapidus A."/>
            <person name="Glavina del Rio T."/>
            <person name="Dalin E."/>
            <person name="Tice H."/>
            <person name="Bruce D."/>
            <person name="Goodwin L."/>
            <person name="Pitluck S."/>
            <person name="Peters L."/>
            <person name="Ovchinnikova G."/>
            <person name="Zeytun A."/>
            <person name="Lu M."/>
            <person name="Kyrpides N."/>
            <person name="Mavromatis K."/>
            <person name="Ivanova N."/>
            <person name="Brettin T."/>
            <person name="Detter J.C."/>
            <person name="Han C."/>
            <person name="Larimer F."/>
            <person name="Land M."/>
            <person name="Hauser L."/>
            <person name="Markowitz V."/>
            <person name="Cheng J.-F."/>
            <person name="Hugenholtz P."/>
            <person name="Woyke T."/>
            <person name="Wu D."/>
            <person name="Spring S."/>
            <person name="Schroeder M."/>
            <person name="Brambilla E."/>
            <person name="Klenk H.-P."/>
            <person name="Eisen J.A."/>
        </authorList>
    </citation>
    <scope>NUCLEOTIDE SEQUENCE [LARGE SCALE GENOMIC DNA]</scope>
    <source>
        <strain evidence="8">ATCC 49306 / DSM 6799 / DCB-1</strain>
    </source>
</reference>
<feature type="binding site" evidence="5">
    <location>
        <position position="83"/>
    </location>
    <ligand>
        <name>[4Fe-4S] cluster</name>
        <dbReference type="ChEBI" id="CHEBI:49883"/>
        <note>4Fe-4S-S-AdoMet</note>
    </ligand>
</feature>
<keyword evidence="4 5" id="KW-0411">Iron-sulfur</keyword>
<keyword evidence="3 5" id="KW-0408">Iron</keyword>
<dbReference type="InterPro" id="IPR040085">
    <property type="entry name" value="MJ0674-like"/>
</dbReference>
<keyword evidence="8" id="KW-1185">Reference proteome</keyword>
<comment type="cofactor">
    <cofactor evidence="5">
        <name>[4Fe-4S] cluster</name>
        <dbReference type="ChEBI" id="CHEBI:49883"/>
    </cofactor>
    <text evidence="5">Binds 1 [4Fe-4S] cluster. The cluster is coordinated with 3 cysteines and an exchangeable S-adenosyl-L-methionine.</text>
</comment>
<name>I4C034_DESTA</name>
<dbReference type="InterPro" id="IPR058240">
    <property type="entry name" value="rSAM_sf"/>
</dbReference>
<dbReference type="Proteomes" id="UP000006055">
    <property type="component" value="Chromosome"/>
</dbReference>
<keyword evidence="7" id="KW-0670">Pyruvate</keyword>
<dbReference type="STRING" id="706587.Desti_0179"/>
<dbReference type="PANTHER" id="PTHR43075">
    <property type="entry name" value="FORMATE LYASE ACTIVATING ENZYME, PUTATIVE (AFU_ORTHOLOGUE AFUA_2G15630)-RELATED"/>
    <property type="match status" value="1"/>
</dbReference>
<keyword evidence="7" id="KW-0456">Lyase</keyword>
<dbReference type="PATRIC" id="fig|706587.4.peg.204"/>
<dbReference type="GO" id="GO:0051536">
    <property type="term" value="F:iron-sulfur cluster binding"/>
    <property type="evidence" value="ECO:0007669"/>
    <property type="project" value="UniProtKB-KW"/>
</dbReference>
<accession>I4C034</accession>
<evidence type="ECO:0000256" key="3">
    <source>
        <dbReference type="ARBA" id="ARBA00023004"/>
    </source>
</evidence>
<evidence type="ECO:0000313" key="8">
    <source>
        <dbReference type="Proteomes" id="UP000006055"/>
    </source>
</evidence>
<evidence type="ECO:0000256" key="4">
    <source>
        <dbReference type="ARBA" id="ARBA00023014"/>
    </source>
</evidence>
<dbReference type="Pfam" id="PF04055">
    <property type="entry name" value="Radical_SAM"/>
    <property type="match status" value="1"/>
</dbReference>
<dbReference type="SFLD" id="SFLDS00029">
    <property type="entry name" value="Radical_SAM"/>
    <property type="match status" value="1"/>
</dbReference>
<dbReference type="OrthoDB" id="9782387at2"/>
<dbReference type="EMBL" id="CP003360">
    <property type="protein sequence ID" value="AFM22925.1"/>
    <property type="molecule type" value="Genomic_DNA"/>
</dbReference>
<organism evidence="7 8">
    <name type="scientific">Desulfomonile tiedjei (strain ATCC 49306 / DSM 6799 / DCB-1)</name>
    <dbReference type="NCBI Taxonomy" id="706587"/>
    <lineage>
        <taxon>Bacteria</taxon>
        <taxon>Pseudomonadati</taxon>
        <taxon>Thermodesulfobacteriota</taxon>
        <taxon>Desulfomonilia</taxon>
        <taxon>Desulfomonilales</taxon>
        <taxon>Desulfomonilaceae</taxon>
        <taxon>Desulfomonile</taxon>
    </lineage>
</organism>
<dbReference type="GO" id="GO:0046872">
    <property type="term" value="F:metal ion binding"/>
    <property type="evidence" value="ECO:0007669"/>
    <property type="project" value="UniProtKB-KW"/>
</dbReference>
<feature type="binding site" evidence="5">
    <location>
        <position position="87"/>
    </location>
    <ligand>
        <name>[4Fe-4S] cluster</name>
        <dbReference type="ChEBI" id="CHEBI:49883"/>
        <note>4Fe-4S-S-AdoMet</note>
    </ligand>
</feature>
<gene>
    <name evidence="7" type="ordered locus">Desti_0179</name>
</gene>
<keyword evidence="2 5" id="KW-0479">Metal-binding</keyword>
<protein>
    <submittedName>
        <fullName evidence="7">Pyruvate formate lyase activating protein-like uncharacterized Fe-S protein</fullName>
    </submittedName>
</protein>
<evidence type="ECO:0000256" key="5">
    <source>
        <dbReference type="PIRSR" id="PIRSR004869-50"/>
    </source>
</evidence>
<dbReference type="CDD" id="cd01335">
    <property type="entry name" value="Radical_SAM"/>
    <property type="match status" value="1"/>
</dbReference>
<dbReference type="SFLD" id="SFLDG01099">
    <property type="entry name" value="Uncharacterised_Radical_SAM_Su"/>
    <property type="match status" value="1"/>
</dbReference>
<dbReference type="GO" id="GO:0016829">
    <property type="term" value="F:lyase activity"/>
    <property type="evidence" value="ECO:0007669"/>
    <property type="project" value="UniProtKB-KW"/>
</dbReference>
<dbReference type="Gene3D" id="3.20.20.70">
    <property type="entry name" value="Aldolase class I"/>
    <property type="match status" value="1"/>
</dbReference>
<dbReference type="PANTHER" id="PTHR43075:SF1">
    <property type="entry name" value="FORMATE LYASE ACTIVATING ENZYME, PUTATIVE (AFU_ORTHOLOGUE AFUA_2G15630)-RELATED"/>
    <property type="match status" value="1"/>
</dbReference>
<evidence type="ECO:0000313" key="7">
    <source>
        <dbReference type="EMBL" id="AFM22925.1"/>
    </source>
</evidence>
<keyword evidence="1 5" id="KW-0949">S-adenosyl-L-methionine</keyword>
<feature type="binding site" evidence="5">
    <location>
        <position position="90"/>
    </location>
    <ligand>
        <name>[4Fe-4S] cluster</name>
        <dbReference type="ChEBI" id="CHEBI:49883"/>
        <note>4Fe-4S-S-AdoMet</note>
    </ligand>
</feature>
<feature type="domain" description="Radical SAM core" evidence="6">
    <location>
        <begin position="78"/>
        <end position="209"/>
    </location>
</feature>
<dbReference type="InterPro" id="IPR013785">
    <property type="entry name" value="Aldolase_TIM"/>
</dbReference>
<dbReference type="InterPro" id="IPR016431">
    <property type="entry name" value="Pyrv-formate_lyase-activ_prd"/>
</dbReference>
<dbReference type="SUPFAM" id="SSF102114">
    <property type="entry name" value="Radical SAM enzymes"/>
    <property type="match status" value="1"/>
</dbReference>
<dbReference type="eggNOG" id="COG1313">
    <property type="taxonomic scope" value="Bacteria"/>
</dbReference>
<proteinExistence type="predicted"/>
<dbReference type="InterPro" id="IPR007197">
    <property type="entry name" value="rSAM"/>
</dbReference>
<dbReference type="KEGG" id="dti:Desti_0179"/>
<dbReference type="RefSeq" id="WP_014808084.1">
    <property type="nucleotide sequence ID" value="NC_018025.1"/>
</dbReference>
<dbReference type="AlphaFoldDB" id="I4C034"/>
<dbReference type="PIRSF" id="PIRSF004869">
    <property type="entry name" value="PflX_prd"/>
    <property type="match status" value="1"/>
</dbReference>
<evidence type="ECO:0000259" key="6">
    <source>
        <dbReference type="Pfam" id="PF04055"/>
    </source>
</evidence>
<dbReference type="HOGENOM" id="CLU_062674_0_1_7"/>